<accession>A0ABT3IHI4</accession>
<proteinExistence type="predicted"/>
<reference evidence="1 2" key="1">
    <citation type="submission" date="2022-10" db="EMBL/GenBank/DDBJ databases">
        <title>Chitinophaga nivalis PC15 sp. nov., isolated from Pyeongchang county, South Korea.</title>
        <authorList>
            <person name="Trinh H.N."/>
        </authorList>
    </citation>
    <scope>NUCLEOTIDE SEQUENCE [LARGE SCALE GENOMIC DNA]</scope>
    <source>
        <strain evidence="1 2">PC14</strain>
    </source>
</reference>
<keyword evidence="1" id="KW-0378">Hydrolase</keyword>
<dbReference type="EMBL" id="JAPDNS010000001">
    <property type="protein sequence ID" value="MCW3483219.1"/>
    <property type="molecule type" value="Genomic_DNA"/>
</dbReference>
<dbReference type="RefSeq" id="WP_264728342.1">
    <property type="nucleotide sequence ID" value="NZ_JAPDNR010000001.1"/>
</dbReference>
<dbReference type="GO" id="GO:0008237">
    <property type="term" value="F:metallopeptidase activity"/>
    <property type="evidence" value="ECO:0007669"/>
    <property type="project" value="UniProtKB-KW"/>
</dbReference>
<evidence type="ECO:0000313" key="2">
    <source>
        <dbReference type="Proteomes" id="UP001207742"/>
    </source>
</evidence>
<keyword evidence="1" id="KW-0482">Metalloprotease</keyword>
<name>A0ABT3IHI4_9BACT</name>
<gene>
    <name evidence="1" type="ORF">OL497_04905</name>
</gene>
<sequence length="104" mass="11256">MDVRKTKEGYVVEGDILLTAENLASTASSLTLRIAGTEQYRTTNLVGSLPRVITVSTSGLPATYTAALDEAIARYNALNLRITFQRVGSNGEIGIEYANLELVY</sequence>
<protein>
    <submittedName>
        <fullName evidence="1">Zinc-dependent metalloprotease</fullName>
    </submittedName>
</protein>
<comment type="caution">
    <text evidence="1">The sequence shown here is derived from an EMBL/GenBank/DDBJ whole genome shotgun (WGS) entry which is preliminary data.</text>
</comment>
<dbReference type="Pfam" id="PF12388">
    <property type="entry name" value="Peptidase_M57"/>
    <property type="match status" value="1"/>
</dbReference>
<dbReference type="Proteomes" id="UP001207742">
    <property type="component" value="Unassembled WGS sequence"/>
</dbReference>
<keyword evidence="1" id="KW-0645">Protease</keyword>
<keyword evidence="2" id="KW-1185">Reference proteome</keyword>
<organism evidence="1 2">
    <name type="scientific">Chitinophaga nivalis</name>
    <dbReference type="NCBI Taxonomy" id="2991709"/>
    <lineage>
        <taxon>Bacteria</taxon>
        <taxon>Pseudomonadati</taxon>
        <taxon>Bacteroidota</taxon>
        <taxon>Chitinophagia</taxon>
        <taxon>Chitinophagales</taxon>
        <taxon>Chitinophagaceae</taxon>
        <taxon>Chitinophaga</taxon>
    </lineage>
</organism>
<evidence type="ECO:0000313" key="1">
    <source>
        <dbReference type="EMBL" id="MCW3483219.1"/>
    </source>
</evidence>
<dbReference type="InterPro" id="IPR024653">
    <property type="entry name" value="Peptidase_M10/M27/M57"/>
</dbReference>